<evidence type="ECO:0000256" key="2">
    <source>
        <dbReference type="SAM" id="MobiDB-lite"/>
    </source>
</evidence>
<protein>
    <submittedName>
        <fullName evidence="3">Uncharacterized protein</fullName>
    </submittedName>
</protein>
<accession>A0A1J4JWK9</accession>
<reference evidence="3" key="1">
    <citation type="submission" date="2016-10" db="EMBL/GenBank/DDBJ databases">
        <authorList>
            <person name="Benchimol M."/>
            <person name="Almeida L.G."/>
            <person name="Vasconcelos A.T."/>
            <person name="Perreira-Neves A."/>
            <person name="Rosa I.A."/>
            <person name="Tasca T."/>
            <person name="Bogo M.R."/>
            <person name="de Souza W."/>
        </authorList>
    </citation>
    <scope>NUCLEOTIDE SEQUENCE [LARGE SCALE GENOMIC DNA]</scope>
    <source>
        <strain evidence="3">K</strain>
    </source>
</reference>
<organism evidence="3 4">
    <name type="scientific">Tritrichomonas foetus</name>
    <dbReference type="NCBI Taxonomy" id="1144522"/>
    <lineage>
        <taxon>Eukaryota</taxon>
        <taxon>Metamonada</taxon>
        <taxon>Parabasalia</taxon>
        <taxon>Tritrichomonadida</taxon>
        <taxon>Tritrichomonadidae</taxon>
        <taxon>Tritrichomonas</taxon>
    </lineage>
</organism>
<comment type="caution">
    <text evidence="3">The sequence shown here is derived from an EMBL/GenBank/DDBJ whole genome shotgun (WGS) entry which is preliminary data.</text>
</comment>
<name>A0A1J4JWK9_9EUKA</name>
<dbReference type="GeneID" id="94841582"/>
<dbReference type="RefSeq" id="XP_068356194.1">
    <property type="nucleotide sequence ID" value="XM_068506878.1"/>
</dbReference>
<dbReference type="Proteomes" id="UP000179807">
    <property type="component" value="Unassembled WGS sequence"/>
</dbReference>
<evidence type="ECO:0000313" key="4">
    <source>
        <dbReference type="Proteomes" id="UP000179807"/>
    </source>
</evidence>
<dbReference type="EMBL" id="MLAK01000841">
    <property type="protein sequence ID" value="OHT03058.1"/>
    <property type="molecule type" value="Genomic_DNA"/>
</dbReference>
<sequence length="222" mass="25499">MDSLLVSPIPSPSVSPRRVRVRTYQNSPSKEVVARMAQKLDQEEMKAVSDELKQNQQVCGQLHSLLSQIKIDIKEEKKIRKKLLAEEGSKNMAKIEEACNALEQEENKALEKRFNEQNKQIQITKEKVKELTNIQKQIPGIFSQCKTGLHSCLNNLHNTLSKIPFTEKFVYYLSLSKLENSLKGMLQQMPDQSFLDEFPKKSKCLICDSLSFEVPDYSMSFE</sequence>
<gene>
    <name evidence="3" type="ORF">TRFO_29617</name>
</gene>
<feature type="coiled-coil region" evidence="1">
    <location>
        <begin position="66"/>
        <end position="134"/>
    </location>
</feature>
<dbReference type="AlphaFoldDB" id="A0A1J4JWK9"/>
<proteinExistence type="predicted"/>
<keyword evidence="4" id="KW-1185">Reference proteome</keyword>
<evidence type="ECO:0000256" key="1">
    <source>
        <dbReference type="SAM" id="Coils"/>
    </source>
</evidence>
<keyword evidence="1" id="KW-0175">Coiled coil</keyword>
<feature type="compositionally biased region" description="Low complexity" evidence="2">
    <location>
        <begin position="1"/>
        <end position="16"/>
    </location>
</feature>
<dbReference type="VEuPathDB" id="TrichDB:TRFO_29617"/>
<evidence type="ECO:0000313" key="3">
    <source>
        <dbReference type="EMBL" id="OHT03058.1"/>
    </source>
</evidence>
<feature type="region of interest" description="Disordered" evidence="2">
    <location>
        <begin position="1"/>
        <end position="26"/>
    </location>
</feature>